<proteinExistence type="predicted"/>
<feature type="compositionally biased region" description="Basic residues" evidence="1">
    <location>
        <begin position="149"/>
        <end position="176"/>
    </location>
</feature>
<comment type="caution">
    <text evidence="2">The sequence shown here is derived from an EMBL/GenBank/DDBJ whole genome shotgun (WGS) entry which is preliminary data.</text>
</comment>
<organism evidence="2 3">
    <name type="scientific">Phaeomoniella chlamydospora</name>
    <name type="common">Phaeoacremonium chlamydosporum</name>
    <dbReference type="NCBI Taxonomy" id="158046"/>
    <lineage>
        <taxon>Eukaryota</taxon>
        <taxon>Fungi</taxon>
        <taxon>Dikarya</taxon>
        <taxon>Ascomycota</taxon>
        <taxon>Pezizomycotina</taxon>
        <taxon>Eurotiomycetes</taxon>
        <taxon>Chaetothyriomycetidae</taxon>
        <taxon>Phaeomoniellales</taxon>
        <taxon>Phaeomoniellaceae</taxon>
        <taxon>Phaeomoniella</taxon>
    </lineage>
</organism>
<keyword evidence="3" id="KW-1185">Reference proteome</keyword>
<reference evidence="2 3" key="2">
    <citation type="submission" date="2015-05" db="EMBL/GenBank/DDBJ databases">
        <authorList>
            <person name="Morales-Cruz A."/>
            <person name="Amrine K.C."/>
            <person name="Cantu D."/>
        </authorList>
    </citation>
    <scope>NUCLEOTIDE SEQUENCE [LARGE SCALE GENOMIC DNA]</scope>
    <source>
        <strain evidence="2">UCRPC4</strain>
    </source>
</reference>
<dbReference type="Proteomes" id="UP000053317">
    <property type="component" value="Unassembled WGS sequence"/>
</dbReference>
<feature type="region of interest" description="Disordered" evidence="1">
    <location>
        <begin position="70"/>
        <end position="193"/>
    </location>
</feature>
<feature type="compositionally biased region" description="Basic and acidic residues" evidence="1">
    <location>
        <begin position="177"/>
        <end position="186"/>
    </location>
</feature>
<accession>A0A0G2GVI4</accession>
<evidence type="ECO:0000256" key="1">
    <source>
        <dbReference type="SAM" id="MobiDB-lite"/>
    </source>
</evidence>
<sequence>MRQFKSPGLSFDMLSSFIRDRNNLSSRATTPFDSPTYDIGIMQNPPGYWASGTFDCHESQDLGYRDRDIGRLSSTRASRHPEGRLDSGSYGIPRQSLGSRDSNGGPSNRMSRDMGRRRSSGSYEDDYKDGRIYFGRNISPDTSDPYYRPSHRTRSPKDRKRNNRDRKKSGRHHGRRGDHQPADRRRNGGTGLITKIDNGVHECLVAVREIWTEFLGNNKAVV</sequence>
<gene>
    <name evidence="2" type="ORF">UCRPC4_g01164</name>
</gene>
<evidence type="ECO:0000313" key="2">
    <source>
        <dbReference type="EMBL" id="KKY27263.1"/>
    </source>
</evidence>
<dbReference type="AlphaFoldDB" id="A0A0G2GVI4"/>
<evidence type="ECO:0000313" key="3">
    <source>
        <dbReference type="Proteomes" id="UP000053317"/>
    </source>
</evidence>
<dbReference type="EMBL" id="LCWF01000026">
    <property type="protein sequence ID" value="KKY27263.1"/>
    <property type="molecule type" value="Genomic_DNA"/>
</dbReference>
<name>A0A0G2GVI4_PHACM</name>
<feature type="compositionally biased region" description="Polar residues" evidence="1">
    <location>
        <begin position="96"/>
        <end position="106"/>
    </location>
</feature>
<reference evidence="2 3" key="1">
    <citation type="submission" date="2015-05" db="EMBL/GenBank/DDBJ databases">
        <title>Distinctive expansion of gene families associated with plant cell wall degradation and secondary metabolism in the genomes of grapevine trunk pathogens.</title>
        <authorList>
            <person name="Lawrence D.P."/>
            <person name="Travadon R."/>
            <person name="Rolshausen P.E."/>
            <person name="Baumgartner K."/>
        </authorList>
    </citation>
    <scope>NUCLEOTIDE SEQUENCE [LARGE SCALE GENOMIC DNA]</scope>
    <source>
        <strain evidence="2">UCRPC4</strain>
    </source>
</reference>
<protein>
    <submittedName>
        <fullName evidence="2">Uncharacterized protein</fullName>
    </submittedName>
</protein>